<dbReference type="Proteomes" id="UP000652761">
    <property type="component" value="Unassembled WGS sequence"/>
</dbReference>
<evidence type="ECO:0000256" key="1">
    <source>
        <dbReference type="PROSITE-ProRule" id="PRU00047"/>
    </source>
</evidence>
<evidence type="ECO:0000259" key="3">
    <source>
        <dbReference type="PROSITE" id="PS50158"/>
    </source>
</evidence>
<keyword evidence="1" id="KW-0862">Zinc</keyword>
<feature type="compositionally biased region" description="Polar residues" evidence="2">
    <location>
        <begin position="8"/>
        <end position="19"/>
    </location>
</feature>
<evidence type="ECO:0000256" key="2">
    <source>
        <dbReference type="SAM" id="MobiDB-lite"/>
    </source>
</evidence>
<evidence type="ECO:0000313" key="5">
    <source>
        <dbReference type="Proteomes" id="UP000652761"/>
    </source>
</evidence>
<name>A0A843VSW7_COLES</name>
<dbReference type="GO" id="GO:0008270">
    <property type="term" value="F:zinc ion binding"/>
    <property type="evidence" value="ECO:0007669"/>
    <property type="project" value="UniProtKB-KW"/>
</dbReference>
<gene>
    <name evidence="4" type="ORF">Taro_032537</name>
</gene>
<protein>
    <recommendedName>
        <fullName evidence="3">CCHC-type domain-containing protein</fullName>
    </recommendedName>
</protein>
<reference evidence="4" key="1">
    <citation type="submission" date="2017-07" db="EMBL/GenBank/DDBJ databases">
        <title>Taro Niue Genome Assembly and Annotation.</title>
        <authorList>
            <person name="Atibalentja N."/>
            <person name="Keating K."/>
            <person name="Fields C.J."/>
        </authorList>
    </citation>
    <scope>NUCLEOTIDE SEQUENCE</scope>
    <source>
        <strain evidence="4">Niue_2</strain>
        <tissue evidence="4">Leaf</tissue>
    </source>
</reference>
<feature type="region of interest" description="Disordered" evidence="2">
    <location>
        <begin position="238"/>
        <end position="270"/>
    </location>
</feature>
<proteinExistence type="predicted"/>
<dbReference type="GO" id="GO:0003676">
    <property type="term" value="F:nucleic acid binding"/>
    <property type="evidence" value="ECO:0007669"/>
    <property type="project" value="InterPro"/>
</dbReference>
<evidence type="ECO:0000313" key="4">
    <source>
        <dbReference type="EMBL" id="MQL99808.1"/>
    </source>
</evidence>
<dbReference type="PROSITE" id="PS50158">
    <property type="entry name" value="ZF_CCHC"/>
    <property type="match status" value="1"/>
</dbReference>
<dbReference type="InterPro" id="IPR036875">
    <property type="entry name" value="Znf_CCHC_sf"/>
</dbReference>
<accession>A0A843VSW7</accession>
<feature type="region of interest" description="Disordered" evidence="2">
    <location>
        <begin position="1"/>
        <end position="22"/>
    </location>
</feature>
<keyword evidence="5" id="KW-1185">Reference proteome</keyword>
<comment type="caution">
    <text evidence="4">The sequence shown here is derived from an EMBL/GenBank/DDBJ whole genome shotgun (WGS) entry which is preliminary data.</text>
</comment>
<keyword evidence="1" id="KW-0863">Zinc-finger</keyword>
<dbReference type="InterPro" id="IPR001878">
    <property type="entry name" value="Znf_CCHC"/>
</dbReference>
<dbReference type="Gene3D" id="4.10.60.10">
    <property type="entry name" value="Zinc finger, CCHC-type"/>
    <property type="match status" value="1"/>
</dbReference>
<organism evidence="4 5">
    <name type="scientific">Colocasia esculenta</name>
    <name type="common">Wild taro</name>
    <name type="synonym">Arum esculentum</name>
    <dbReference type="NCBI Taxonomy" id="4460"/>
    <lineage>
        <taxon>Eukaryota</taxon>
        <taxon>Viridiplantae</taxon>
        <taxon>Streptophyta</taxon>
        <taxon>Embryophyta</taxon>
        <taxon>Tracheophyta</taxon>
        <taxon>Spermatophyta</taxon>
        <taxon>Magnoliopsida</taxon>
        <taxon>Liliopsida</taxon>
        <taxon>Araceae</taxon>
        <taxon>Aroideae</taxon>
        <taxon>Colocasieae</taxon>
        <taxon>Colocasia</taxon>
    </lineage>
</organism>
<dbReference type="AlphaFoldDB" id="A0A843VSW7"/>
<feature type="domain" description="CCHC-type" evidence="3">
    <location>
        <begin position="278"/>
        <end position="291"/>
    </location>
</feature>
<sequence length="315" mass="35188">MHLLLPFSEQTTQLPSSSRQHAHPPLLFSKHCASSPAGHRVALLPFPKYSSDADAPFGHRSPFSRADFHSSISLLGPFFLRTHTRPGSLSLGQGSSKVGVVSEKKSKGKRIPHRFLANLARRCKACLAIPEFVEEPLQLPDIEYEQSLCLIDDGFGVYEIMDDDDPIEEGETEDEHTLTRMGTTWSDVMSNLPHYITQLAPFDIPTYVEMVKRAQLLEDATDFTDHIKGKFVKKEVTSGQASAKPTNGKKRPFNITEGSSQERKPKVFVPNTPTKSHCKHCDKPGHTADECWRKVDACLRCGSCEHRIPECPLLK</sequence>
<dbReference type="EMBL" id="NMUH01002413">
    <property type="protein sequence ID" value="MQL99808.1"/>
    <property type="molecule type" value="Genomic_DNA"/>
</dbReference>
<dbReference type="SUPFAM" id="SSF57756">
    <property type="entry name" value="Retrovirus zinc finger-like domains"/>
    <property type="match status" value="1"/>
</dbReference>
<keyword evidence="1" id="KW-0479">Metal-binding</keyword>